<dbReference type="EMBL" id="JAPFFF010000012">
    <property type="protein sequence ID" value="KAK8876255.1"/>
    <property type="molecule type" value="Genomic_DNA"/>
</dbReference>
<dbReference type="Proteomes" id="UP001470230">
    <property type="component" value="Unassembled WGS sequence"/>
</dbReference>
<name>A0ABR2JEP2_9EUKA</name>
<evidence type="ECO:0000259" key="2">
    <source>
        <dbReference type="PROSITE" id="PS50011"/>
    </source>
</evidence>
<dbReference type="InterPro" id="IPR050767">
    <property type="entry name" value="Sel1_AlgK"/>
</dbReference>
<evidence type="ECO:0000313" key="4">
    <source>
        <dbReference type="Proteomes" id="UP001470230"/>
    </source>
</evidence>
<dbReference type="InterPro" id="IPR011990">
    <property type="entry name" value="TPR-like_helical_dom_sf"/>
</dbReference>
<sequence length="1193" mass="140545">MQNLSFSCIPPHYESLKKQISNNIIRKIYDQFQFLYYQNAADLDNEESNVEYEKNIQDFLFQFFKDFKFITYSIKTQNSNNNLQISDVFICAEKNFVILENISITLFNEIVNRIKNQRISIIKVIQCLKNHENIEEEEENETKEEILNFCQRFKKEIKNNDFISLTITAIAGYLIHRYFYPTDYFKDGSFFIFNDRSSYLNENKYKSELCKVLLSKGKINMNDLNDEIIDFIKSTKELTKKETAIQTFTNKDFIELKTVYSKANSTYKLVIHIDSLYIFLLEDFKDYKICQMSRELNFCKKYSYRTFVRFYGFLQKEGKNIGYIYEFMSNKSLDNFIKNIDRFSPMKAITIIIRIFQGINFFFENSLVHRDLRPSNILFDHDWIPYISDFETVRNANLESNEEEFTNDIGSSFYTAPEQDVNGFVSNSTDIYSFGLIIYFIFERKNAFNPNLLNEKNIDIPKITNVSDNIQRIYKKCVQFLPNKRIGPNEIHKFLADEISSYSYFENYLLDENDDFSQLSQFVYESFIFLFPNYNAFIENLSKFNKFYDMRTKGSSDFYMFLGQFYAGGFLLPQDYSKARKCYKISAKYNNPEAFCSLGALYSYGYGIIQNKAKAIKYYEKAADLNNHDSMYALGKFYYDGEFVEQNYTKAISYFKRAADLNNSSSLLALGNIYSEGKAVKKDYSFAREYYEKAAKLKNKNALLCLGDIYKNGCGVCKDYLKAKDLYEKASKLGSVYAIFNLGLLYEKGYGVEKDYSIAREYYEKAAFLENSHACLHLGLFYLLGQGVQIDHSKGIELIEKSALLGNLEAILFLVDHYLKIDRPKALKYCITASKFGSPEAFFMLGYIYSETDITKAIDCYLKCIELGHQDNYVYNANDNSCSTIKSFNSYYYRAFNDLGLIYFLHYNKIDQGNEYIKTAALNEYPFGQNNYGLMYQLYFNNIEESKYFFEKASRKSFALSFYNLGYIAEKNGIIDESINYYQLASEYENEKLYFHNSIHYDDLLEISKKFIICFTNLKLAEYYFSKNNIEQSKMYFTKSLNFIILMNLTVGKRFVFKYKEESNPYIFLSDLIFNFPFFFLQEQSNLDSTMKLSFMFISFVNFLQFNQTANSYGTDINNPNDFFDILMENLEYRSIFREEMQTIISLMKKIIYTPPYPILFGRIYTFKTKTSQIKDDTKTINPNNLFYEGFEC</sequence>
<feature type="domain" description="Protein kinase" evidence="2">
    <location>
        <begin position="253"/>
        <end position="495"/>
    </location>
</feature>
<gene>
    <name evidence="3" type="ORF">M9Y10_006450</name>
</gene>
<organism evidence="3 4">
    <name type="scientific">Tritrichomonas musculus</name>
    <dbReference type="NCBI Taxonomy" id="1915356"/>
    <lineage>
        <taxon>Eukaryota</taxon>
        <taxon>Metamonada</taxon>
        <taxon>Parabasalia</taxon>
        <taxon>Tritrichomonadida</taxon>
        <taxon>Tritrichomonadidae</taxon>
        <taxon>Tritrichomonas</taxon>
    </lineage>
</organism>
<dbReference type="SUPFAM" id="SSF81901">
    <property type="entry name" value="HCP-like"/>
    <property type="match status" value="3"/>
</dbReference>
<dbReference type="SUPFAM" id="SSF56112">
    <property type="entry name" value="Protein kinase-like (PK-like)"/>
    <property type="match status" value="1"/>
</dbReference>
<dbReference type="SMART" id="SM00219">
    <property type="entry name" value="TyrKc"/>
    <property type="match status" value="1"/>
</dbReference>
<dbReference type="Pfam" id="PF08238">
    <property type="entry name" value="Sel1"/>
    <property type="match status" value="9"/>
</dbReference>
<dbReference type="InterPro" id="IPR011009">
    <property type="entry name" value="Kinase-like_dom_sf"/>
</dbReference>
<evidence type="ECO:0000256" key="1">
    <source>
        <dbReference type="ARBA" id="ARBA00038101"/>
    </source>
</evidence>
<accession>A0ABR2JEP2</accession>
<dbReference type="Pfam" id="PF00069">
    <property type="entry name" value="Pkinase"/>
    <property type="match status" value="1"/>
</dbReference>
<dbReference type="Gene3D" id="1.25.40.10">
    <property type="entry name" value="Tetratricopeptide repeat domain"/>
    <property type="match status" value="2"/>
</dbReference>
<dbReference type="PROSITE" id="PS00109">
    <property type="entry name" value="PROTEIN_KINASE_TYR"/>
    <property type="match status" value="1"/>
</dbReference>
<dbReference type="PROSITE" id="PS50011">
    <property type="entry name" value="PROTEIN_KINASE_DOM"/>
    <property type="match status" value="1"/>
</dbReference>
<protein>
    <recommendedName>
        <fullName evidence="2">Protein kinase domain-containing protein</fullName>
    </recommendedName>
</protein>
<proteinExistence type="inferred from homology"/>
<dbReference type="PANTHER" id="PTHR11102:SF147">
    <property type="entry name" value="SEL1L ADAPTOR SUBUNIT OF ERAD E3 UBIQUITIN LIGASE"/>
    <property type="match status" value="1"/>
</dbReference>
<dbReference type="InterPro" id="IPR019734">
    <property type="entry name" value="TPR_rpt"/>
</dbReference>
<evidence type="ECO:0000313" key="3">
    <source>
        <dbReference type="EMBL" id="KAK8876255.1"/>
    </source>
</evidence>
<keyword evidence="4" id="KW-1185">Reference proteome</keyword>
<dbReference type="SMART" id="SM00028">
    <property type="entry name" value="TPR"/>
    <property type="match status" value="6"/>
</dbReference>
<dbReference type="Gene3D" id="1.10.510.10">
    <property type="entry name" value="Transferase(Phosphotransferase) domain 1"/>
    <property type="match status" value="1"/>
</dbReference>
<dbReference type="PANTHER" id="PTHR11102">
    <property type="entry name" value="SEL-1-LIKE PROTEIN"/>
    <property type="match status" value="1"/>
</dbReference>
<reference evidence="3 4" key="1">
    <citation type="submission" date="2024-04" db="EMBL/GenBank/DDBJ databases">
        <title>Tritrichomonas musculus Genome.</title>
        <authorList>
            <person name="Alves-Ferreira E."/>
            <person name="Grigg M."/>
            <person name="Lorenzi H."/>
            <person name="Galac M."/>
        </authorList>
    </citation>
    <scope>NUCLEOTIDE SEQUENCE [LARGE SCALE GENOMIC DNA]</scope>
    <source>
        <strain evidence="3 4">EAF2021</strain>
    </source>
</reference>
<dbReference type="InterPro" id="IPR000719">
    <property type="entry name" value="Prot_kinase_dom"/>
</dbReference>
<dbReference type="InterPro" id="IPR020635">
    <property type="entry name" value="Tyr_kinase_cat_dom"/>
</dbReference>
<comment type="similarity">
    <text evidence="1">Belongs to the sel-1 family.</text>
</comment>
<dbReference type="InterPro" id="IPR006597">
    <property type="entry name" value="Sel1-like"/>
</dbReference>
<comment type="caution">
    <text evidence="3">The sequence shown here is derived from an EMBL/GenBank/DDBJ whole genome shotgun (WGS) entry which is preliminary data.</text>
</comment>
<dbReference type="SMART" id="SM00671">
    <property type="entry name" value="SEL1"/>
    <property type="match status" value="9"/>
</dbReference>
<dbReference type="InterPro" id="IPR008266">
    <property type="entry name" value="Tyr_kinase_AS"/>
</dbReference>